<comment type="catalytic activity">
    <reaction evidence="12">
        <text>pyranose + acceptor = pyranos-3-ulose + reduced acceptor.</text>
        <dbReference type="EC" id="1.1.99.29"/>
    </reaction>
</comment>
<evidence type="ECO:0000256" key="14">
    <source>
        <dbReference type="ARBA" id="ARBA00034059"/>
    </source>
</evidence>
<evidence type="ECO:0000256" key="8">
    <source>
        <dbReference type="ARBA" id="ARBA00022827"/>
    </source>
</evidence>
<dbReference type="SUPFAM" id="SSF54373">
    <property type="entry name" value="FAD-linked reductases, C-terminal domain"/>
    <property type="match status" value="1"/>
</dbReference>
<evidence type="ECO:0000256" key="17">
    <source>
        <dbReference type="SAM" id="SignalP"/>
    </source>
</evidence>
<reference evidence="19 20" key="1">
    <citation type="journal article" date="2018" name="Evol. Lett.">
        <title>Horizontal gene cluster transfer increased hallucinogenic mushroom diversity.</title>
        <authorList>
            <person name="Reynolds H.T."/>
            <person name="Vijayakumar V."/>
            <person name="Gluck-Thaler E."/>
            <person name="Korotkin H.B."/>
            <person name="Matheny P.B."/>
            <person name="Slot J.C."/>
        </authorList>
    </citation>
    <scope>NUCLEOTIDE SEQUENCE [LARGE SCALE GENOMIC DNA]</scope>
    <source>
        <strain evidence="19 20">SRW20</strain>
    </source>
</reference>
<dbReference type="Gene3D" id="3.30.560.10">
    <property type="entry name" value="Glucose Oxidase, domain 3"/>
    <property type="match status" value="1"/>
</dbReference>
<dbReference type="SUPFAM" id="SSF51905">
    <property type="entry name" value="FAD/NAD(P)-binding domain"/>
    <property type="match status" value="1"/>
</dbReference>
<evidence type="ECO:0000313" key="20">
    <source>
        <dbReference type="Proteomes" id="UP000284706"/>
    </source>
</evidence>
<dbReference type="GO" id="GO:0033718">
    <property type="term" value="F:pyranose dehydrogenase (acceptor) activity"/>
    <property type="evidence" value="ECO:0007669"/>
    <property type="project" value="UniProtKB-EC"/>
</dbReference>
<feature type="active site" description="Proton acceptor" evidence="15">
    <location>
        <position position="571"/>
    </location>
</feature>
<name>A0A409YF82_9AGAR</name>
<evidence type="ECO:0000256" key="5">
    <source>
        <dbReference type="ARBA" id="ARBA00013177"/>
    </source>
</evidence>
<dbReference type="STRING" id="231916.A0A409YF82"/>
<keyword evidence="6" id="KW-0964">Secreted</keyword>
<feature type="active site" description="Proton donor" evidence="15">
    <location>
        <position position="527"/>
    </location>
</feature>
<dbReference type="GO" id="GO:0005576">
    <property type="term" value="C:extracellular region"/>
    <property type="evidence" value="ECO:0007669"/>
    <property type="project" value="UniProtKB-SubCell"/>
</dbReference>
<gene>
    <name evidence="19" type="ORF">CVT26_013107</name>
</gene>
<comment type="catalytic activity">
    <reaction evidence="10">
        <text>pyranose + acceptor = pyranos-2-ulose + reduced acceptor.</text>
        <dbReference type="EC" id="1.1.99.29"/>
    </reaction>
</comment>
<organism evidence="19 20">
    <name type="scientific">Gymnopilus dilepis</name>
    <dbReference type="NCBI Taxonomy" id="231916"/>
    <lineage>
        <taxon>Eukaryota</taxon>
        <taxon>Fungi</taxon>
        <taxon>Dikarya</taxon>
        <taxon>Basidiomycota</taxon>
        <taxon>Agaricomycotina</taxon>
        <taxon>Agaricomycetes</taxon>
        <taxon>Agaricomycetidae</taxon>
        <taxon>Agaricales</taxon>
        <taxon>Agaricineae</taxon>
        <taxon>Hymenogastraceae</taxon>
        <taxon>Gymnopilus</taxon>
    </lineage>
</organism>
<dbReference type="Pfam" id="PF05199">
    <property type="entry name" value="GMC_oxred_C"/>
    <property type="match status" value="1"/>
</dbReference>
<evidence type="ECO:0000256" key="7">
    <source>
        <dbReference type="ARBA" id="ARBA00022630"/>
    </source>
</evidence>
<protein>
    <recommendedName>
        <fullName evidence="5">pyranose dehydrogenase (acceptor)</fullName>
        <ecNumber evidence="5">1.1.99.29</ecNumber>
    </recommendedName>
</protein>
<dbReference type="InterPro" id="IPR036188">
    <property type="entry name" value="FAD/NAD-bd_sf"/>
</dbReference>
<evidence type="ECO:0000256" key="13">
    <source>
        <dbReference type="ARBA" id="ARBA00034050"/>
    </source>
</evidence>
<dbReference type="AlphaFoldDB" id="A0A409YF82"/>
<dbReference type="InterPro" id="IPR012132">
    <property type="entry name" value="GMC_OxRdtase"/>
</dbReference>
<comment type="subcellular location">
    <subcellularLocation>
        <location evidence="2">Secreted</location>
    </subcellularLocation>
</comment>
<proteinExistence type="inferred from homology"/>
<keyword evidence="20" id="KW-1185">Reference proteome</keyword>
<accession>A0A409YF82</accession>
<dbReference type="EC" id="1.1.99.29" evidence="5"/>
<comment type="subunit">
    <text evidence="4">Monomer.</text>
</comment>
<dbReference type="PANTHER" id="PTHR11552:SF147">
    <property type="entry name" value="CHOLINE DEHYDROGENASE, MITOCHONDRIAL"/>
    <property type="match status" value="1"/>
</dbReference>
<dbReference type="GO" id="GO:0050660">
    <property type="term" value="F:flavin adenine dinucleotide binding"/>
    <property type="evidence" value="ECO:0007669"/>
    <property type="project" value="InterPro"/>
</dbReference>
<feature type="signal peptide" evidence="17">
    <location>
        <begin position="1"/>
        <end position="20"/>
    </location>
</feature>
<dbReference type="PROSITE" id="PS00624">
    <property type="entry name" value="GMC_OXRED_2"/>
    <property type="match status" value="1"/>
</dbReference>
<evidence type="ECO:0000256" key="16">
    <source>
        <dbReference type="PIRSR" id="PIRSR000137-2"/>
    </source>
</evidence>
<dbReference type="Gene3D" id="3.50.50.60">
    <property type="entry name" value="FAD/NAD(P)-binding domain"/>
    <property type="match status" value="1"/>
</dbReference>
<evidence type="ECO:0000256" key="9">
    <source>
        <dbReference type="ARBA" id="ARBA00024699"/>
    </source>
</evidence>
<evidence type="ECO:0000256" key="6">
    <source>
        <dbReference type="ARBA" id="ARBA00022525"/>
    </source>
</evidence>
<comment type="similarity">
    <text evidence="3">Belongs to the GMC oxidoreductase family.</text>
</comment>
<evidence type="ECO:0000256" key="11">
    <source>
        <dbReference type="ARBA" id="ARBA00034010"/>
    </source>
</evidence>
<evidence type="ECO:0000256" key="1">
    <source>
        <dbReference type="ARBA" id="ARBA00001974"/>
    </source>
</evidence>
<dbReference type="Pfam" id="PF00732">
    <property type="entry name" value="GMC_oxred_N"/>
    <property type="match status" value="1"/>
</dbReference>
<comment type="caution">
    <text evidence="19">The sequence shown here is derived from an EMBL/GenBank/DDBJ whole genome shotgun (WGS) entry which is preliminary data.</text>
</comment>
<keyword evidence="8 16" id="KW-0274">FAD</keyword>
<evidence type="ECO:0000256" key="12">
    <source>
        <dbReference type="ARBA" id="ARBA00034029"/>
    </source>
</evidence>
<feature type="chain" id="PRO_5019171154" description="pyranose dehydrogenase (acceptor)" evidence="17">
    <location>
        <begin position="21"/>
        <end position="593"/>
    </location>
</feature>
<evidence type="ECO:0000313" key="19">
    <source>
        <dbReference type="EMBL" id="PPR01666.1"/>
    </source>
</evidence>
<dbReference type="PANTHER" id="PTHR11552">
    <property type="entry name" value="GLUCOSE-METHANOL-CHOLINE GMC OXIDOREDUCTASE"/>
    <property type="match status" value="1"/>
</dbReference>
<feature type="binding site" evidence="16">
    <location>
        <position position="262"/>
    </location>
    <ligand>
        <name>FAD</name>
        <dbReference type="ChEBI" id="CHEBI:57692"/>
    </ligand>
</feature>
<comment type="catalytic activity">
    <reaction evidence="11">
        <text>pyranose + acceptor = pyranos-2,3-diulose + reduced acceptor.</text>
        <dbReference type="EC" id="1.1.99.29"/>
    </reaction>
</comment>
<evidence type="ECO:0000256" key="4">
    <source>
        <dbReference type="ARBA" id="ARBA00011245"/>
    </source>
</evidence>
<keyword evidence="17" id="KW-0732">Signal</keyword>
<comment type="catalytic activity">
    <reaction evidence="14">
        <text>a pyranoside + acceptor = a pyranosid-3,4-diulose + reduced acceptor.</text>
        <dbReference type="EC" id="1.1.99.29"/>
    </reaction>
</comment>
<dbReference type="InParanoid" id="A0A409YF82"/>
<comment type="function">
    <text evidence="9">Catalyzes the single-oxidation or sequential double oxidation reaction of carbohydrates primarily at carbon-2 and/or carbon-3 with the concomitant reduction of the flavin. The enzyme exhibits a broad sugar substrate specificity, oxidizing different aldopyranoses to the corresponding C-1, C-2, C-3 or C-1,2, C-2,3 and C-3,4 (di)dehydro sugars with substrate-specific regioselectivity. Accepts only a narrow range of electron acceptors such as substituted benzoquinones and complexed metal ions and reacts extremely slowly with O(2) as acceptor. May play a role in the natural recycling of plant matter by oxidizing all major monosaccharides in lignocellulose and by reducing quinone compounds or reactive radical species generated during lignin depolymerization.</text>
</comment>
<dbReference type="InterPro" id="IPR007867">
    <property type="entry name" value="GMC_OxRtase_C"/>
</dbReference>
<evidence type="ECO:0000256" key="3">
    <source>
        <dbReference type="ARBA" id="ARBA00010790"/>
    </source>
</evidence>
<dbReference type="Proteomes" id="UP000284706">
    <property type="component" value="Unassembled WGS sequence"/>
</dbReference>
<evidence type="ECO:0000256" key="10">
    <source>
        <dbReference type="ARBA" id="ARBA00033986"/>
    </source>
</evidence>
<dbReference type="OrthoDB" id="269227at2759"/>
<dbReference type="PIRSF" id="PIRSF000137">
    <property type="entry name" value="Alcohol_oxidase"/>
    <property type="match status" value="1"/>
</dbReference>
<sequence length="593" mass="63791">MKRSSSLICTFAILIHLTLAAIVTSVHDLPGLTYDFVVVGGGTAGNVIANRLTENPAVSVLVLEAGGLPDFDLNVSVPFFCTRATPNTIVDWNFTTVAQPGLDNRTTPYPRGHTLGGSSSVNFVIYSRGSSEDYDRYAKLSGDPEWSWNALQPYFKKNEKFSPPADHHNTAGQFNPAVHGFDGINGVSLYGFPQPIDSRVVETTKQLKEFPFNVDYNSGKPIGVGFTQFTVENGARSSSRTSYLAANFASRKNLHVLLNAQVSRLLNTGKQSGEPLFGNVEFLPSGTKALVQVTARKEVILSAGSIGTPHILMNSGIGDQKTLKQFGIKTIVNNPSVGRNLSDHPLIAVQWTVNSSDTFEAFTRNATASQEDLNLWETKRQGVFASGTVNNVGWTRLPSNSAVLKSRRDPAAGPSTPHFEFLIGNGIARPPFPATGNFFSMNTVLLTPTSRGFVSINSSNPFAPPLIQPNLLDTEFDVAALREGVRAAHRFAAAPVWADYILAPVNNATTDTEIEAFLRSSVGTLFHPVGTAAMTPKNAGFGVVDPDLTVKGVAALRIVDASVLPVLPAGHTQAPTYAFAERAADLIKAHWRI</sequence>
<keyword evidence="7" id="KW-0285">Flavoprotein</keyword>
<comment type="catalytic activity">
    <reaction evidence="13">
        <text>a pyranoside + acceptor = a pyranosid-3-ulose + reduced acceptor.</text>
        <dbReference type="EC" id="1.1.99.29"/>
    </reaction>
</comment>
<evidence type="ECO:0000256" key="2">
    <source>
        <dbReference type="ARBA" id="ARBA00004613"/>
    </source>
</evidence>
<dbReference type="EMBL" id="NHYE01000915">
    <property type="protein sequence ID" value="PPR01666.1"/>
    <property type="molecule type" value="Genomic_DNA"/>
</dbReference>
<dbReference type="InterPro" id="IPR000172">
    <property type="entry name" value="GMC_OxRdtase_N"/>
</dbReference>
<comment type="cofactor">
    <cofactor evidence="1 16">
        <name>FAD</name>
        <dbReference type="ChEBI" id="CHEBI:57692"/>
    </cofactor>
</comment>
<evidence type="ECO:0000256" key="15">
    <source>
        <dbReference type="PIRSR" id="PIRSR000137-1"/>
    </source>
</evidence>
<evidence type="ECO:0000259" key="18">
    <source>
        <dbReference type="PROSITE" id="PS00624"/>
    </source>
</evidence>
<feature type="domain" description="Glucose-methanol-choline oxidoreductase N-terminal" evidence="18">
    <location>
        <begin position="304"/>
        <end position="318"/>
    </location>
</feature>